<keyword evidence="1 6" id="KW-0963">Cytoplasm</keyword>
<name>A0A430FV92_9BIFI</name>
<dbReference type="SUPFAM" id="SSF53335">
    <property type="entry name" value="S-adenosyl-L-methionine-dependent methyltransferases"/>
    <property type="match status" value="1"/>
</dbReference>
<keyword evidence="9" id="KW-1185">Reference proteome</keyword>
<evidence type="ECO:0000256" key="4">
    <source>
        <dbReference type="ARBA" id="ARBA00022679"/>
    </source>
</evidence>
<dbReference type="InterPro" id="IPR029063">
    <property type="entry name" value="SAM-dependent_MTases_sf"/>
</dbReference>
<evidence type="ECO:0000256" key="7">
    <source>
        <dbReference type="SAM" id="MobiDB-lite"/>
    </source>
</evidence>
<keyword evidence="3 6" id="KW-0489">Methyltransferase</keyword>
<evidence type="ECO:0000256" key="5">
    <source>
        <dbReference type="ARBA" id="ARBA00022691"/>
    </source>
</evidence>
<dbReference type="InterPro" id="IPR003682">
    <property type="entry name" value="rRNA_ssu_MeTfrase_G"/>
</dbReference>
<dbReference type="GO" id="GO:0070043">
    <property type="term" value="F:rRNA (guanine-N7-)-methyltransferase activity"/>
    <property type="evidence" value="ECO:0007669"/>
    <property type="project" value="UniProtKB-UniRule"/>
</dbReference>
<dbReference type="NCBIfam" id="TIGR00138">
    <property type="entry name" value="rsmG_gidB"/>
    <property type="match status" value="1"/>
</dbReference>
<dbReference type="EC" id="2.1.1.-" evidence="6"/>
<dbReference type="PANTHER" id="PTHR31760">
    <property type="entry name" value="S-ADENOSYL-L-METHIONINE-DEPENDENT METHYLTRANSFERASES SUPERFAMILY PROTEIN"/>
    <property type="match status" value="1"/>
</dbReference>
<dbReference type="Pfam" id="PF02527">
    <property type="entry name" value="GidB"/>
    <property type="match status" value="1"/>
</dbReference>
<dbReference type="PANTHER" id="PTHR31760:SF0">
    <property type="entry name" value="S-ADENOSYL-L-METHIONINE-DEPENDENT METHYLTRANSFERASES SUPERFAMILY PROTEIN"/>
    <property type="match status" value="1"/>
</dbReference>
<accession>A0A430FV92</accession>
<evidence type="ECO:0000256" key="1">
    <source>
        <dbReference type="ARBA" id="ARBA00022490"/>
    </source>
</evidence>
<organism evidence="8 9">
    <name type="scientific">Bifidobacterium samirii</name>
    <dbReference type="NCBI Taxonomy" id="2306974"/>
    <lineage>
        <taxon>Bacteria</taxon>
        <taxon>Bacillati</taxon>
        <taxon>Actinomycetota</taxon>
        <taxon>Actinomycetes</taxon>
        <taxon>Bifidobacteriales</taxon>
        <taxon>Bifidobacteriaceae</taxon>
        <taxon>Bifidobacterium</taxon>
    </lineage>
</organism>
<keyword evidence="2 6" id="KW-0698">rRNA processing</keyword>
<dbReference type="HAMAP" id="MF_00074">
    <property type="entry name" value="16SrRNA_methyltr_G"/>
    <property type="match status" value="1"/>
</dbReference>
<dbReference type="Gene3D" id="3.40.50.150">
    <property type="entry name" value="Vaccinia Virus protein VP39"/>
    <property type="match status" value="1"/>
</dbReference>
<evidence type="ECO:0000313" key="9">
    <source>
        <dbReference type="Proteomes" id="UP000287470"/>
    </source>
</evidence>
<keyword evidence="4 6" id="KW-0808">Transferase</keyword>
<evidence type="ECO:0000256" key="3">
    <source>
        <dbReference type="ARBA" id="ARBA00022603"/>
    </source>
</evidence>
<feature type="binding site" evidence="6">
    <location>
        <begin position="163"/>
        <end position="164"/>
    </location>
    <ligand>
        <name>S-adenosyl-L-methionine</name>
        <dbReference type="ChEBI" id="CHEBI:59789"/>
    </ligand>
</feature>
<comment type="caution">
    <text evidence="6">Lacks conserved residue(s) required for the propagation of feature annotation.</text>
</comment>
<comment type="caution">
    <text evidence="8">The sequence shown here is derived from an EMBL/GenBank/DDBJ whole genome shotgun (WGS) entry which is preliminary data.</text>
</comment>
<comment type="subcellular location">
    <subcellularLocation>
        <location evidence="6">Cytoplasm</location>
    </subcellularLocation>
</comment>
<protein>
    <recommendedName>
        <fullName evidence="6">Ribosomal RNA small subunit methyltransferase G</fullName>
        <ecNumber evidence="6">2.1.1.-</ecNumber>
    </recommendedName>
    <alternativeName>
        <fullName evidence="6">16S rRNA 7-methylguanosine methyltransferase</fullName>
        <shortName evidence="6">16S rRNA m7G methyltransferase</shortName>
    </alternativeName>
</protein>
<evidence type="ECO:0000313" key="8">
    <source>
        <dbReference type="EMBL" id="RSX57456.1"/>
    </source>
</evidence>
<sequence length="255" mass="27570">MVMGEEIRDVSHETSAPSDVSAKASAPVEAPAGPVVDELDGSPLLGEVLGDALDKLERFHGKLMDEGEPRGLIGPRDVPIVWERHILNSAAVVPFIREATDGERFKTVADVGSGGGFPGLVAAACLPDHRFTLIEPMERRVEWLAECVDLMGLDNVTIRRARSEEVIADIRRRDVHPYAVVTCRAVAPMTKLSGWTLPLLKPHGRLIALKGRSAQAEIDKAAKEIAKRGGANPRVVEAPVAPGLEPTRVVIVERR</sequence>
<feature type="region of interest" description="Disordered" evidence="7">
    <location>
        <begin position="1"/>
        <end position="35"/>
    </location>
</feature>
<proteinExistence type="inferred from homology"/>
<reference evidence="8 9" key="1">
    <citation type="submission" date="2018-09" db="EMBL/GenBank/DDBJ databases">
        <title>Characterization of the phylogenetic diversity of five novel species belonging to the genus Bifidobacterium.</title>
        <authorList>
            <person name="Lugli G.A."/>
            <person name="Duranti S."/>
            <person name="Milani C."/>
        </authorList>
    </citation>
    <scope>NUCLEOTIDE SEQUENCE [LARGE SCALE GENOMIC DNA]</scope>
    <source>
        <strain evidence="8 9">2033B</strain>
    </source>
</reference>
<dbReference type="EMBL" id="QXGK01000005">
    <property type="protein sequence ID" value="RSX57456.1"/>
    <property type="molecule type" value="Genomic_DNA"/>
</dbReference>
<evidence type="ECO:0000256" key="2">
    <source>
        <dbReference type="ARBA" id="ARBA00022552"/>
    </source>
</evidence>
<evidence type="ECO:0000256" key="6">
    <source>
        <dbReference type="HAMAP-Rule" id="MF_00074"/>
    </source>
</evidence>
<comment type="similarity">
    <text evidence="6">Belongs to the methyltransferase superfamily. RNA methyltransferase RsmG family.</text>
</comment>
<feature type="binding site" evidence="6">
    <location>
        <position position="112"/>
    </location>
    <ligand>
        <name>S-adenosyl-L-methionine</name>
        <dbReference type="ChEBI" id="CHEBI:59789"/>
    </ligand>
</feature>
<dbReference type="AlphaFoldDB" id="A0A430FV92"/>
<feature type="binding site" evidence="6">
    <location>
        <position position="184"/>
    </location>
    <ligand>
        <name>S-adenosyl-L-methionine</name>
        <dbReference type="ChEBI" id="CHEBI:59789"/>
    </ligand>
</feature>
<comment type="function">
    <text evidence="6">Specifically methylates the N7 position of a guanine in 16S rRNA.</text>
</comment>
<dbReference type="Proteomes" id="UP000287470">
    <property type="component" value="Unassembled WGS sequence"/>
</dbReference>
<feature type="binding site" evidence="6">
    <location>
        <position position="117"/>
    </location>
    <ligand>
        <name>S-adenosyl-L-methionine</name>
        <dbReference type="ChEBI" id="CHEBI:59789"/>
    </ligand>
</feature>
<dbReference type="GO" id="GO:0005829">
    <property type="term" value="C:cytosol"/>
    <property type="evidence" value="ECO:0007669"/>
    <property type="project" value="TreeGrafter"/>
</dbReference>
<keyword evidence="5 6" id="KW-0949">S-adenosyl-L-methionine</keyword>
<gene>
    <name evidence="6" type="primary">rsmG</name>
    <name evidence="8" type="ORF">D2E24_0754</name>
</gene>
<feature type="compositionally biased region" description="Basic and acidic residues" evidence="7">
    <location>
        <begin position="1"/>
        <end position="12"/>
    </location>
</feature>